<accession>A0A447I9C1</accession>
<dbReference type="Proteomes" id="UP000268844">
    <property type="component" value="Unassembled WGS sequence"/>
</dbReference>
<evidence type="ECO:0000313" key="2">
    <source>
        <dbReference type="EMBL" id="VDS04014.1"/>
    </source>
</evidence>
<reference evidence="2 3" key="1">
    <citation type="submission" date="2018-12" db="EMBL/GenBank/DDBJ databases">
        <authorList>
            <person name="Criscuolo A."/>
        </authorList>
    </citation>
    <scope>NUCLEOTIDE SEQUENCE [LARGE SCALE GENOMIC DNA]</scope>
    <source>
        <strain evidence="2">ACIP1116281</strain>
    </source>
</reference>
<feature type="signal peptide" evidence="1">
    <location>
        <begin position="1"/>
        <end position="26"/>
    </location>
</feature>
<keyword evidence="1" id="KW-0732">Signal</keyword>
<gene>
    <name evidence="2" type="ORF">DEVEQU_01145</name>
</gene>
<keyword evidence="3" id="KW-1185">Reference proteome</keyword>
<dbReference type="OrthoDB" id="7960896at2"/>
<dbReference type="EMBL" id="UZWD01000018">
    <property type="protein sequence ID" value="VDS04014.1"/>
    <property type="molecule type" value="Genomic_DNA"/>
</dbReference>
<evidence type="ECO:0000313" key="3">
    <source>
        <dbReference type="Proteomes" id="UP000268844"/>
    </source>
</evidence>
<dbReference type="RefSeq" id="WP_126149608.1">
    <property type="nucleotide sequence ID" value="NZ_JBHTMH010000001.1"/>
</dbReference>
<protein>
    <submittedName>
        <fullName evidence="2">Uncharacterized protein</fullName>
    </submittedName>
</protein>
<feature type="chain" id="PRO_5019198030" evidence="1">
    <location>
        <begin position="27"/>
        <end position="149"/>
    </location>
</feature>
<organism evidence="2 3">
    <name type="scientific">Devosia equisanguinis</name>
    <dbReference type="NCBI Taxonomy" id="2490941"/>
    <lineage>
        <taxon>Bacteria</taxon>
        <taxon>Pseudomonadati</taxon>
        <taxon>Pseudomonadota</taxon>
        <taxon>Alphaproteobacteria</taxon>
        <taxon>Hyphomicrobiales</taxon>
        <taxon>Devosiaceae</taxon>
        <taxon>Devosia</taxon>
    </lineage>
</organism>
<name>A0A447I9C1_9HYPH</name>
<evidence type="ECO:0000256" key="1">
    <source>
        <dbReference type="SAM" id="SignalP"/>
    </source>
</evidence>
<dbReference type="AlphaFoldDB" id="A0A447I9C1"/>
<sequence length="149" mass="16119">MNLPHRLVALSLLSGLLCTTAAPIMADEMPSGFDTSRLVKFADRDYLVDYEDWVSTEPLSASRIKKVEGGRVSYVTVTQTATGTYSTDGMTSPNVLYPGIAVEAVTTQPNRVAVLSYSGNSFVYLRNRGTTIVSTPARTCISTASFTYC</sequence>
<proteinExistence type="predicted"/>